<proteinExistence type="predicted"/>
<evidence type="ECO:0000313" key="2">
    <source>
        <dbReference type="Proteomes" id="UP000187609"/>
    </source>
</evidence>
<sequence length="149" mass="15871">MSLLKSCITNQMVQKENQLDDRDVETAGHFQQELAKPAGTISTRVPNPKAVVLKEQDVTQGGVHDRIATAELLEKSVASDMVASGDRAASEPTDKSIVVVLGLDKAGEEPFAAGSNLEATVTLNASRIDNIGAVSYANFTNWAGEETWA</sequence>
<name>A0A1J6KAH1_NICAT</name>
<protein>
    <submittedName>
        <fullName evidence="1">Uncharacterized protein</fullName>
    </submittedName>
</protein>
<gene>
    <name evidence="1" type="ORF">A4A49_28971</name>
</gene>
<accession>A0A1J6KAH1</accession>
<dbReference type="Proteomes" id="UP000187609">
    <property type="component" value="Unassembled WGS sequence"/>
</dbReference>
<comment type="caution">
    <text evidence="1">The sequence shown here is derived from an EMBL/GenBank/DDBJ whole genome shotgun (WGS) entry which is preliminary data.</text>
</comment>
<organism evidence="1 2">
    <name type="scientific">Nicotiana attenuata</name>
    <name type="common">Coyote tobacco</name>
    <dbReference type="NCBI Taxonomy" id="49451"/>
    <lineage>
        <taxon>Eukaryota</taxon>
        <taxon>Viridiplantae</taxon>
        <taxon>Streptophyta</taxon>
        <taxon>Embryophyta</taxon>
        <taxon>Tracheophyta</taxon>
        <taxon>Spermatophyta</taxon>
        <taxon>Magnoliopsida</taxon>
        <taxon>eudicotyledons</taxon>
        <taxon>Gunneridae</taxon>
        <taxon>Pentapetalae</taxon>
        <taxon>asterids</taxon>
        <taxon>lamiids</taxon>
        <taxon>Solanales</taxon>
        <taxon>Solanaceae</taxon>
        <taxon>Nicotianoideae</taxon>
        <taxon>Nicotianeae</taxon>
        <taxon>Nicotiana</taxon>
    </lineage>
</organism>
<dbReference type="AlphaFoldDB" id="A0A1J6KAH1"/>
<evidence type="ECO:0000313" key="1">
    <source>
        <dbReference type="EMBL" id="OIT25692.1"/>
    </source>
</evidence>
<keyword evidence="2" id="KW-1185">Reference proteome</keyword>
<dbReference type="Gramene" id="OIT25692">
    <property type="protein sequence ID" value="OIT25692"/>
    <property type="gene ID" value="A4A49_28971"/>
</dbReference>
<dbReference type="EMBL" id="MJEQ01003026">
    <property type="protein sequence ID" value="OIT25692.1"/>
    <property type="molecule type" value="Genomic_DNA"/>
</dbReference>
<reference evidence="1" key="1">
    <citation type="submission" date="2016-11" db="EMBL/GenBank/DDBJ databases">
        <title>The genome of Nicotiana attenuata.</title>
        <authorList>
            <person name="Xu S."/>
            <person name="Brockmoeller T."/>
            <person name="Gaquerel E."/>
            <person name="Navarro A."/>
            <person name="Kuhl H."/>
            <person name="Gase K."/>
            <person name="Ling Z."/>
            <person name="Zhou W."/>
            <person name="Kreitzer C."/>
            <person name="Stanke M."/>
            <person name="Tang H."/>
            <person name="Lyons E."/>
            <person name="Pandey P."/>
            <person name="Pandey S.P."/>
            <person name="Timmermann B."/>
            <person name="Baldwin I.T."/>
        </authorList>
    </citation>
    <scope>NUCLEOTIDE SEQUENCE [LARGE SCALE GENOMIC DNA]</scope>
    <source>
        <strain evidence="1">UT</strain>
    </source>
</reference>